<comment type="caution">
    <text evidence="2">The sequence shown here is derived from an EMBL/GenBank/DDBJ whole genome shotgun (WGS) entry which is preliminary data.</text>
</comment>
<dbReference type="EMBL" id="JAQNDN010000025">
    <property type="protein sequence ID" value="MDC0674804.1"/>
    <property type="molecule type" value="Genomic_DNA"/>
</dbReference>
<feature type="compositionally biased region" description="Low complexity" evidence="1">
    <location>
        <begin position="16"/>
        <end position="30"/>
    </location>
</feature>
<reference evidence="2 3" key="1">
    <citation type="submission" date="2022-11" db="EMBL/GenBank/DDBJ databases">
        <title>Minimal conservation of predation-associated metabolite biosynthetic gene clusters underscores biosynthetic potential of Myxococcota including descriptions for ten novel species: Archangium lansinium sp. nov., Myxococcus landrumus sp. nov., Nannocystis bai.</title>
        <authorList>
            <person name="Ahearne A."/>
            <person name="Stevens C."/>
            <person name="Dowd S."/>
        </authorList>
    </citation>
    <scope>NUCLEOTIDE SEQUENCE [LARGE SCALE GENOMIC DNA]</scope>
    <source>
        <strain evidence="2 3">NCELM</strain>
    </source>
</reference>
<gene>
    <name evidence="2" type="ORF">POL58_44050</name>
</gene>
<feature type="compositionally biased region" description="Basic residues" evidence="1">
    <location>
        <begin position="82"/>
        <end position="91"/>
    </location>
</feature>
<feature type="region of interest" description="Disordered" evidence="1">
    <location>
        <begin position="16"/>
        <end position="93"/>
    </location>
</feature>
<protein>
    <submittedName>
        <fullName evidence="2">Uncharacterized protein</fullName>
    </submittedName>
</protein>
<accession>A0ABT5BMS5</accession>
<evidence type="ECO:0000313" key="3">
    <source>
        <dbReference type="Proteomes" id="UP001217838"/>
    </source>
</evidence>
<sequence length="401" mass="42576">MKLRLVALLALAACNAGNPSTTDGTSETGTGSDGTGNGPTAPTSTTNTPSEPGNHDRGRCRRPRRNAHRPVPTTGDTPPGRSPRRPLRRAHVAVTSPKIRGFYADVTDAPVRPDSAATTAWLAAHGGWGNDNHFQIDTSLVSQRGRREHAQGHAHDRTTRCPTAATATPACRCRCRTAGGSRVCPDYVCPGRVEGEYEGDCHLIVADFAGGFLYEAFRATYVDGQYYTECDVAWDMTRDVWGPPPAPGSTLPPVEEYQWGNRSQTAPAPTPPASRIAPLLFTVGDVMSGPGRARDPLHPAQRPQAAGPSDRRPTARCTCAGDPRRRPAGDRSVGADLRLALAPAADSTPPRAASTRPTRSSQAVVWGLQHHGMLLADGGNIALTAESSDGCGTSWTTWWGD</sequence>
<keyword evidence="3" id="KW-1185">Reference proteome</keyword>
<evidence type="ECO:0000313" key="2">
    <source>
        <dbReference type="EMBL" id="MDC0674804.1"/>
    </source>
</evidence>
<feature type="region of interest" description="Disordered" evidence="1">
    <location>
        <begin position="288"/>
        <end position="332"/>
    </location>
</feature>
<organism evidence="2 3">
    <name type="scientific">Nannocystis radixulma</name>
    <dbReference type="NCBI Taxonomy" id="2995305"/>
    <lineage>
        <taxon>Bacteria</taxon>
        <taxon>Pseudomonadati</taxon>
        <taxon>Myxococcota</taxon>
        <taxon>Polyangia</taxon>
        <taxon>Nannocystales</taxon>
        <taxon>Nannocystaceae</taxon>
        <taxon>Nannocystis</taxon>
    </lineage>
</organism>
<dbReference type="Proteomes" id="UP001217838">
    <property type="component" value="Unassembled WGS sequence"/>
</dbReference>
<name>A0ABT5BMS5_9BACT</name>
<feature type="compositionally biased region" description="Low complexity" evidence="1">
    <location>
        <begin position="38"/>
        <end position="52"/>
    </location>
</feature>
<proteinExistence type="predicted"/>
<dbReference type="RefSeq" id="WP_272009318.1">
    <property type="nucleotide sequence ID" value="NZ_JAQNDN010000025.1"/>
</dbReference>
<evidence type="ECO:0000256" key="1">
    <source>
        <dbReference type="SAM" id="MobiDB-lite"/>
    </source>
</evidence>
<feature type="compositionally biased region" description="Basic residues" evidence="1">
    <location>
        <begin position="58"/>
        <end position="68"/>
    </location>
</feature>